<evidence type="ECO:0000313" key="2">
    <source>
        <dbReference type="EMBL" id="MPC97898.1"/>
    </source>
</evidence>
<sequence length="67" mass="8162">MLFVTQQDSDVPLSRQNPLSKKQPLRPKLSSNFRSFPEKYWRSRTWMDRKDELQTGRHWRQDKEGGR</sequence>
<comment type="caution">
    <text evidence="2">The sequence shown here is derived from an EMBL/GenBank/DDBJ whole genome shotgun (WGS) entry which is preliminary data.</text>
</comment>
<protein>
    <submittedName>
        <fullName evidence="2">Uncharacterized protein</fullName>
    </submittedName>
</protein>
<organism evidence="2 3">
    <name type="scientific">Portunus trituberculatus</name>
    <name type="common">Swimming crab</name>
    <name type="synonym">Neptunus trituberculatus</name>
    <dbReference type="NCBI Taxonomy" id="210409"/>
    <lineage>
        <taxon>Eukaryota</taxon>
        <taxon>Metazoa</taxon>
        <taxon>Ecdysozoa</taxon>
        <taxon>Arthropoda</taxon>
        <taxon>Crustacea</taxon>
        <taxon>Multicrustacea</taxon>
        <taxon>Malacostraca</taxon>
        <taxon>Eumalacostraca</taxon>
        <taxon>Eucarida</taxon>
        <taxon>Decapoda</taxon>
        <taxon>Pleocyemata</taxon>
        <taxon>Brachyura</taxon>
        <taxon>Eubrachyura</taxon>
        <taxon>Portunoidea</taxon>
        <taxon>Portunidae</taxon>
        <taxon>Portuninae</taxon>
        <taxon>Portunus</taxon>
    </lineage>
</organism>
<dbReference type="Proteomes" id="UP000324222">
    <property type="component" value="Unassembled WGS sequence"/>
</dbReference>
<feature type="region of interest" description="Disordered" evidence="1">
    <location>
        <begin position="1"/>
        <end position="31"/>
    </location>
</feature>
<accession>A0A5B7JY25</accession>
<evidence type="ECO:0000256" key="1">
    <source>
        <dbReference type="SAM" id="MobiDB-lite"/>
    </source>
</evidence>
<reference evidence="2 3" key="1">
    <citation type="submission" date="2019-05" db="EMBL/GenBank/DDBJ databases">
        <title>Another draft genome of Portunus trituberculatus and its Hox gene families provides insights of decapod evolution.</title>
        <authorList>
            <person name="Jeong J.-H."/>
            <person name="Song I."/>
            <person name="Kim S."/>
            <person name="Choi T."/>
            <person name="Kim D."/>
            <person name="Ryu S."/>
            <person name="Kim W."/>
        </authorList>
    </citation>
    <scope>NUCLEOTIDE SEQUENCE [LARGE SCALE GENOMIC DNA]</scope>
    <source>
        <tissue evidence="2">Muscle</tissue>
    </source>
</reference>
<proteinExistence type="predicted"/>
<keyword evidence="3" id="KW-1185">Reference proteome</keyword>
<dbReference type="EMBL" id="VSRR010111919">
    <property type="protein sequence ID" value="MPC97898.1"/>
    <property type="molecule type" value="Genomic_DNA"/>
</dbReference>
<gene>
    <name evidence="2" type="ORF">E2C01_093239</name>
</gene>
<feature type="compositionally biased region" description="Polar residues" evidence="1">
    <location>
        <begin position="1"/>
        <end position="20"/>
    </location>
</feature>
<name>A0A5B7JY25_PORTR</name>
<dbReference type="AlphaFoldDB" id="A0A5B7JY25"/>
<evidence type="ECO:0000313" key="3">
    <source>
        <dbReference type="Proteomes" id="UP000324222"/>
    </source>
</evidence>